<reference evidence="5" key="1">
    <citation type="journal article" date="2018" name="Genome Biol.">
        <title>SKESA: strategic k-mer extension for scrupulous assemblies.</title>
        <authorList>
            <person name="Souvorov A."/>
            <person name="Agarwala R."/>
            <person name="Lipman D.J."/>
        </authorList>
    </citation>
    <scope>NUCLEOTIDE SEQUENCE</scope>
    <source>
        <strain evidence="5">91871</strain>
    </source>
</reference>
<dbReference type="EMBL" id="ABKLER030000042">
    <property type="protein sequence ID" value="EMN4147871.1"/>
    <property type="molecule type" value="Genomic_DNA"/>
</dbReference>
<sequence>MSKHLYCIKGVLKPRKFSVSLIRNKLSSFGLRGSTLRSETARILAGPIDGIKGTYPFGWSEEHFDRRMKRIFIRAGNASRLSDNRPFALKRRSALTISKKYLSV</sequence>
<evidence type="ECO:0000313" key="4">
    <source>
        <dbReference type="EMBL" id="EMN4147871.1"/>
    </source>
</evidence>
<dbReference type="Proteomes" id="UP000510650">
    <property type="component" value="Plasmid pRHBSTW-00398_2"/>
</dbReference>
<evidence type="ECO:0000313" key="1">
    <source>
        <dbReference type="EMBL" id="EHT9941820.1"/>
    </source>
</evidence>
<reference evidence="6" key="3">
    <citation type="journal article" date="2021" name="Microb. Genom.">
        <title>A genomic epidemiological study shows that prevalence of antimicrobial resistance in Enterobacterales is associated with the livestock host, as well as antimicrobial usage.</title>
        <authorList>
            <person name="AbuOun M."/>
            <person name="Jones H."/>
            <person name="Stubberfield E."/>
            <person name="Gilson D."/>
            <person name="Shaw L.P."/>
            <person name="Hubbard A.T.M."/>
            <person name="Chau K.K."/>
            <person name="Sebra R."/>
            <person name="Peto T.E.A."/>
            <person name="Crook D.W."/>
            <person name="Read D.S."/>
            <person name="Gweon H.S."/>
            <person name="Walker A.S."/>
            <person name="Stoesser N."/>
            <person name="Smith R.P."/>
            <person name="Anjum M.F."/>
            <person name="On Behalf Of The Rehab Consortium."/>
        </authorList>
    </citation>
    <scope>NUCLEOTIDE SEQUENCE</scope>
    <source>
        <strain evidence="6">RHBSTW-00398</strain>
    </source>
</reference>
<evidence type="ECO:0000313" key="7">
    <source>
        <dbReference type="Proteomes" id="UP000510650"/>
    </source>
</evidence>
<evidence type="ECO:0000313" key="6">
    <source>
        <dbReference type="EMBL" id="QLO16616.1"/>
    </source>
</evidence>
<evidence type="ECO:0000313" key="8">
    <source>
        <dbReference type="Proteomes" id="UP000885148"/>
    </source>
</evidence>
<organism evidence="5 8">
    <name type="scientific">Citrobacter freundii</name>
    <dbReference type="NCBI Taxonomy" id="546"/>
    <lineage>
        <taxon>Bacteria</taxon>
        <taxon>Pseudomonadati</taxon>
        <taxon>Pseudomonadota</taxon>
        <taxon>Gammaproteobacteria</taxon>
        <taxon>Enterobacterales</taxon>
        <taxon>Enterobacteriaceae</taxon>
        <taxon>Citrobacter</taxon>
        <taxon>Citrobacter freundii complex</taxon>
    </lineage>
</organism>
<gene>
    <name evidence="6" type="ORF">HV183_24810</name>
    <name evidence="5" type="ORF">KV121_005078</name>
    <name evidence="1" type="ORF">KY227_004988</name>
    <name evidence="3" type="ORF">P7U51_005368</name>
    <name evidence="4" type="ORF">PQQ21_005235</name>
    <name evidence="2" type="ORF">SGX49_005105</name>
</gene>
<proteinExistence type="predicted"/>
<evidence type="ECO:0000313" key="3">
    <source>
        <dbReference type="EMBL" id="EMM7460766.1"/>
    </source>
</evidence>
<protein>
    <submittedName>
        <fullName evidence="5">Uncharacterized protein</fullName>
    </submittedName>
</protein>
<keyword evidence="6" id="KW-0614">Plasmid</keyword>
<reference evidence="1" key="5">
    <citation type="submission" date="2021-07" db="EMBL/GenBank/DDBJ databases">
        <authorList>
            <consortium name="Clinical and Environmental Microbiology Branch: Whole genome sequencing antimicrobial resistance pathogens in the healthcare setting"/>
        </authorList>
    </citation>
    <scope>NUCLEOTIDE SEQUENCE</scope>
    <source>
        <strain evidence="1">2021DK-00049</strain>
        <strain evidence="4">2023GN-00102</strain>
        <strain evidence="2">2023GN-00287</strain>
        <strain evidence="3">Whole organism</strain>
    </source>
</reference>
<dbReference type="EMBL" id="DAESCB010000031">
    <property type="protein sequence ID" value="HBH7044926.1"/>
    <property type="molecule type" value="Genomic_DNA"/>
</dbReference>
<dbReference type="EMBL" id="CP055539">
    <property type="protein sequence ID" value="QLO16616.1"/>
    <property type="molecule type" value="Genomic_DNA"/>
</dbReference>
<dbReference type="EMBL" id="ABOSXX010000049">
    <property type="protein sequence ID" value="ELV3682601.1"/>
    <property type="molecule type" value="Genomic_DNA"/>
</dbReference>
<geneLocation type="plasmid" evidence="6">
    <name>pRHBSTW-00398_2</name>
</geneLocation>
<geneLocation type="plasmid" evidence="7">
    <name>prhbstw-00398_2</name>
</geneLocation>
<dbReference type="Proteomes" id="UP001169574">
    <property type="component" value="Unassembled WGS sequence"/>
</dbReference>
<dbReference type="EMBL" id="ABBJDF010000040">
    <property type="protein sequence ID" value="EHT9941820.1"/>
    <property type="molecule type" value="Genomic_DNA"/>
</dbReference>
<dbReference type="Proteomes" id="UP000885148">
    <property type="component" value="Unassembled WGS sequence"/>
</dbReference>
<dbReference type="Proteomes" id="UP001279522">
    <property type="component" value="Unassembled WGS sequence"/>
</dbReference>
<evidence type="ECO:0000313" key="2">
    <source>
        <dbReference type="EMBL" id="ELV3682601.1"/>
    </source>
</evidence>
<reference evidence="5" key="4">
    <citation type="submission" date="2021-07" db="EMBL/GenBank/DDBJ databases">
        <authorList>
            <consortium name="NCBI Pathogen Detection Project"/>
        </authorList>
    </citation>
    <scope>NUCLEOTIDE SEQUENCE</scope>
    <source>
        <strain evidence="5">91871</strain>
    </source>
</reference>
<dbReference type="EMBL" id="ABLGCN030000031">
    <property type="protein sequence ID" value="EMM7460766.1"/>
    <property type="molecule type" value="Genomic_DNA"/>
</dbReference>
<accession>A0A2W5WAW7</accession>
<dbReference type="AlphaFoldDB" id="A0A2W5WAW7"/>
<name>A0A2W5WAW7_CITFR</name>
<evidence type="ECO:0000313" key="5">
    <source>
        <dbReference type="EMBL" id="HBH7044926.1"/>
    </source>
</evidence>
<dbReference type="RefSeq" id="WP_127649449.1">
    <property type="nucleotide sequence ID" value="NZ_AP026941.1"/>
</dbReference>
<reference evidence="7" key="2">
    <citation type="submission" date="2020-06" db="EMBL/GenBank/DDBJ databases">
        <title>REHAB project genomes.</title>
        <authorList>
            <person name="Shaw L.P."/>
        </authorList>
    </citation>
    <scope>NUCLEOTIDE SEQUENCE [LARGE SCALE GENOMIC DNA]</scope>
    <source>
        <strain evidence="7">RHBSTW-00398</strain>
        <plasmid evidence="7">prhbstw-00398_2</plasmid>
    </source>
</reference>